<dbReference type="Pfam" id="PF01381">
    <property type="entry name" value="HTH_3"/>
    <property type="match status" value="1"/>
</dbReference>
<dbReference type="RefSeq" id="WP_084938253.1">
    <property type="nucleotide sequence ID" value="NZ_MLFR01000046.1"/>
</dbReference>
<dbReference type="EMBL" id="MLFR01000046">
    <property type="protein sequence ID" value="ORM65195.1"/>
    <property type="molecule type" value="Genomic_DNA"/>
</dbReference>
<dbReference type="PANTHER" id="PTHR40455">
    <property type="entry name" value="ANTITOXIN HIGA"/>
    <property type="match status" value="1"/>
</dbReference>
<evidence type="ECO:0000313" key="3">
    <source>
        <dbReference type="Proteomes" id="UP000193558"/>
    </source>
</evidence>
<dbReference type="AlphaFoldDB" id="A0A1X1CL98"/>
<gene>
    <name evidence="2" type="ORF">HA51_25285</name>
</gene>
<dbReference type="OrthoDB" id="9796786at2"/>
<evidence type="ECO:0000313" key="2">
    <source>
        <dbReference type="EMBL" id="ORM65195.1"/>
    </source>
</evidence>
<dbReference type="SMART" id="SM00530">
    <property type="entry name" value="HTH_XRE"/>
    <property type="match status" value="1"/>
</dbReference>
<dbReference type="SUPFAM" id="SSF47413">
    <property type="entry name" value="lambda repressor-like DNA-binding domains"/>
    <property type="match status" value="1"/>
</dbReference>
<dbReference type="GO" id="GO:0006355">
    <property type="term" value="P:regulation of DNA-templated transcription"/>
    <property type="evidence" value="ECO:0007669"/>
    <property type="project" value="InterPro"/>
</dbReference>
<name>A0A1X1CL98_9GAMM</name>
<dbReference type="InterPro" id="IPR039060">
    <property type="entry name" value="Antitox_HigA"/>
</dbReference>
<sequence length="121" mass="13793">MTLTIKPIHNELDYEAALEAISPLFDNVPELGTPESDYMIVMSMLIEAWEKEHYPIEAANPIEAIKFRMEQQGLTAKDLEPAIGRRNRVYEVLNGKRSLSLEMIRNLHKQFGIPLESLVGL</sequence>
<proteinExistence type="predicted"/>
<dbReference type="InterPro" id="IPR001387">
    <property type="entry name" value="Cro/C1-type_HTH"/>
</dbReference>
<evidence type="ECO:0000259" key="1">
    <source>
        <dbReference type="PROSITE" id="PS50943"/>
    </source>
</evidence>
<dbReference type="GO" id="GO:0001046">
    <property type="term" value="F:core promoter sequence-specific DNA binding"/>
    <property type="evidence" value="ECO:0007669"/>
    <property type="project" value="TreeGrafter"/>
</dbReference>
<dbReference type="PROSITE" id="PS50943">
    <property type="entry name" value="HTH_CROC1"/>
    <property type="match status" value="1"/>
</dbReference>
<dbReference type="Proteomes" id="UP000193558">
    <property type="component" value="Unassembled WGS sequence"/>
</dbReference>
<feature type="domain" description="HTH cro/C1-type" evidence="1">
    <location>
        <begin position="65"/>
        <end position="118"/>
    </location>
</feature>
<dbReference type="InterPro" id="IPR010982">
    <property type="entry name" value="Lambda_DNA-bd_dom_sf"/>
</dbReference>
<accession>A0A1X1CL98</accession>
<protein>
    <submittedName>
        <fullName evidence="2">Transcriptional regulator</fullName>
    </submittedName>
</protein>
<dbReference type="Gene3D" id="1.10.260.40">
    <property type="entry name" value="lambda repressor-like DNA-binding domains"/>
    <property type="match status" value="1"/>
</dbReference>
<dbReference type="CDD" id="cd00093">
    <property type="entry name" value="HTH_XRE"/>
    <property type="match status" value="1"/>
</dbReference>
<dbReference type="PANTHER" id="PTHR40455:SF1">
    <property type="entry name" value="ANTITOXIN HIGA"/>
    <property type="match status" value="1"/>
</dbReference>
<organism evidence="2 3">
    <name type="scientific">Pantoea rwandensis</name>
    <dbReference type="NCBI Taxonomy" id="1076550"/>
    <lineage>
        <taxon>Bacteria</taxon>
        <taxon>Pseudomonadati</taxon>
        <taxon>Pseudomonadota</taxon>
        <taxon>Gammaproteobacteria</taxon>
        <taxon>Enterobacterales</taxon>
        <taxon>Erwiniaceae</taxon>
        <taxon>Pantoea</taxon>
    </lineage>
</organism>
<comment type="caution">
    <text evidence="2">The sequence shown here is derived from an EMBL/GenBank/DDBJ whole genome shotgun (WGS) entry which is preliminary data.</text>
</comment>
<reference evidence="2 3" key="1">
    <citation type="journal article" date="2017" name="Antonie Van Leeuwenhoek">
        <title>Phylogenomic resolution of the bacterial genus Pantoea and its relationship with Erwinia and Tatumella.</title>
        <authorList>
            <person name="Palmer M."/>
            <person name="Steenkamp E.T."/>
            <person name="Coetzee M.P."/>
            <person name="Chan W.Y."/>
            <person name="van Zyl E."/>
            <person name="De Maayer P."/>
            <person name="Coutinho T.A."/>
            <person name="Blom J."/>
            <person name="Smits T.H."/>
            <person name="Duffy B."/>
            <person name="Venter S.N."/>
        </authorList>
    </citation>
    <scope>NUCLEOTIDE SEQUENCE [LARGE SCALE GENOMIC DNA]</scope>
    <source>
        <strain evidence="2 3">LMG 26275</strain>
    </source>
</reference>